<evidence type="ECO:0000313" key="2">
    <source>
        <dbReference type="EMBL" id="OZS41429.1"/>
    </source>
</evidence>
<dbReference type="Proteomes" id="UP000215999">
    <property type="component" value="Unassembled WGS sequence"/>
</dbReference>
<comment type="caution">
    <text evidence="2">The sequence shown here is derived from an EMBL/GenBank/DDBJ whole genome shotgun (WGS) entry which is preliminary data.</text>
</comment>
<sequence>MKKTFAVFGNLGFLPVLYKNFPSEVPEDCHLFLDIIQQHSKPRIFWTNIAQSEKVTQYEYKVTHHNKNIDNYENEVDEEIESTQRAHTRRVDIDTYEGRSRSPIMLESDQSAGRQVADAMTEDALRLSKVMKSITLSEAETLLGIDMPSDSCNEEAFAEFINLTNKDINDYLGIEDDEDILIIRHPLVLAFLKMKVNQIDNNIKSLIFDQQDMTTLTSDKVAEIEGLRIVLANMIDKFDEIEHVEADKIITNYDLPPCDPLV</sequence>
<gene>
    <name evidence="2" type="ORF">ASV53_23745</name>
</gene>
<keyword evidence="3" id="KW-1185">Reference proteome</keyword>
<proteinExistence type="predicted"/>
<protein>
    <submittedName>
        <fullName evidence="2">Uncharacterized protein</fullName>
    </submittedName>
</protein>
<reference evidence="2 3" key="1">
    <citation type="journal article" date="2016" name="Antonie Van Leeuwenhoek">
        <title>Photobacterium sanguinicancri sp. nov. isolated from marine animals.</title>
        <authorList>
            <person name="Gomez-Gil B."/>
            <person name="Roque A."/>
            <person name="Rotllant G."/>
            <person name="Romalde J.L."/>
            <person name="Doce A."/>
            <person name="Eggermont M."/>
            <person name="Defoirdt T."/>
        </authorList>
    </citation>
    <scope>NUCLEOTIDE SEQUENCE [LARGE SCALE GENOMIC DNA]</scope>
    <source>
        <strain evidence="2 3">CAIM 1827</strain>
    </source>
</reference>
<name>A0ABX4FR65_9GAMM</name>
<evidence type="ECO:0000256" key="1">
    <source>
        <dbReference type="SAM" id="Coils"/>
    </source>
</evidence>
<dbReference type="EMBL" id="NOIF01000333">
    <property type="protein sequence ID" value="OZS41429.1"/>
    <property type="molecule type" value="Genomic_DNA"/>
</dbReference>
<accession>A0ABX4FR65</accession>
<feature type="coiled-coil region" evidence="1">
    <location>
        <begin position="55"/>
        <end position="82"/>
    </location>
</feature>
<evidence type="ECO:0000313" key="3">
    <source>
        <dbReference type="Proteomes" id="UP000215999"/>
    </source>
</evidence>
<organism evidence="2 3">
    <name type="scientific">Photobacterium sanguinicancri</name>
    <dbReference type="NCBI Taxonomy" id="875932"/>
    <lineage>
        <taxon>Bacteria</taxon>
        <taxon>Pseudomonadati</taxon>
        <taxon>Pseudomonadota</taxon>
        <taxon>Gammaproteobacteria</taxon>
        <taxon>Vibrionales</taxon>
        <taxon>Vibrionaceae</taxon>
        <taxon>Photobacterium</taxon>
    </lineage>
</organism>
<keyword evidence="1" id="KW-0175">Coiled coil</keyword>